<comment type="caution">
    <text evidence="1">The sequence shown here is derived from an EMBL/GenBank/DDBJ whole genome shotgun (WGS) entry which is preliminary data.</text>
</comment>
<gene>
    <name evidence="1" type="ORF">Lmac_0656</name>
</gene>
<dbReference type="EMBL" id="LNYL01000017">
    <property type="protein sequence ID" value="KTD30248.1"/>
    <property type="molecule type" value="Genomic_DNA"/>
</dbReference>
<proteinExistence type="predicted"/>
<dbReference type="AlphaFoldDB" id="A0A0W0WD65"/>
<dbReference type="OrthoDB" id="2472181at2"/>
<reference evidence="1 2" key="1">
    <citation type="submission" date="2015-11" db="EMBL/GenBank/DDBJ databases">
        <title>Genomic analysis of 38 Legionella species identifies large and diverse effector repertoires.</title>
        <authorList>
            <person name="Burstein D."/>
            <person name="Amaro F."/>
            <person name="Zusman T."/>
            <person name="Lifshitz Z."/>
            <person name="Cohen O."/>
            <person name="Gilbert J.A."/>
            <person name="Pupko T."/>
            <person name="Shuman H.A."/>
            <person name="Segal G."/>
        </authorList>
    </citation>
    <scope>NUCLEOTIDE SEQUENCE [LARGE SCALE GENOMIC DNA]</scope>
    <source>
        <strain evidence="1 2">PX-1-G2-E2</strain>
    </source>
</reference>
<protein>
    <submittedName>
        <fullName evidence="1">Peptide synthetase, non-ribosomal</fullName>
    </submittedName>
</protein>
<dbReference type="InterPro" id="IPR029058">
    <property type="entry name" value="AB_hydrolase_fold"/>
</dbReference>
<dbReference type="PATRIC" id="fig|466.6.peg.708"/>
<organism evidence="1 2">
    <name type="scientific">Legionella maceachernii</name>
    <dbReference type="NCBI Taxonomy" id="466"/>
    <lineage>
        <taxon>Bacteria</taxon>
        <taxon>Pseudomonadati</taxon>
        <taxon>Pseudomonadota</taxon>
        <taxon>Gammaproteobacteria</taxon>
        <taxon>Legionellales</taxon>
        <taxon>Legionellaceae</taxon>
        <taxon>Legionella</taxon>
    </lineage>
</organism>
<dbReference type="STRING" id="466.Lmac_0656"/>
<evidence type="ECO:0000313" key="1">
    <source>
        <dbReference type="EMBL" id="KTD30248.1"/>
    </source>
</evidence>
<accession>A0A0W0WD65</accession>
<dbReference type="Gene3D" id="3.40.50.1820">
    <property type="entry name" value="alpha/beta hydrolase"/>
    <property type="match status" value="1"/>
</dbReference>
<dbReference type="SUPFAM" id="SSF53474">
    <property type="entry name" value="alpha/beta-Hydrolases"/>
    <property type="match status" value="1"/>
</dbReference>
<evidence type="ECO:0000313" key="2">
    <source>
        <dbReference type="Proteomes" id="UP000054908"/>
    </source>
</evidence>
<dbReference type="Proteomes" id="UP000054908">
    <property type="component" value="Unassembled WGS sequence"/>
</dbReference>
<keyword evidence="2" id="KW-1185">Reference proteome</keyword>
<name>A0A0W0WD65_9GAMM</name>
<sequence>MEYPLIKLDTKLVLFKAKQLYQELSWADHPSNYWQDYSIYPIEIHHIPGNHETMFKEPNVQILADEIKNCLSNIK</sequence>
<dbReference type="RefSeq" id="WP_058451482.1">
    <property type="nucleotide sequence ID" value="NZ_CAAAIB010000004.1"/>
</dbReference>